<gene>
    <name evidence="8" type="ORF">WR25_17548</name>
</gene>
<keyword evidence="2 6" id="KW-0812">Transmembrane</keyword>
<evidence type="ECO:0000256" key="4">
    <source>
        <dbReference type="ARBA" id="ARBA00023136"/>
    </source>
</evidence>
<evidence type="ECO:0000256" key="6">
    <source>
        <dbReference type="SAM" id="Phobius"/>
    </source>
</evidence>
<evidence type="ECO:0000313" key="8">
    <source>
        <dbReference type="EMBL" id="PAV56561.1"/>
    </source>
</evidence>
<proteinExistence type="predicted"/>
<feature type="transmembrane region" description="Helical" evidence="6">
    <location>
        <begin position="319"/>
        <end position="343"/>
    </location>
</feature>
<reference evidence="8 9" key="1">
    <citation type="journal article" date="2017" name="Curr. Biol.">
        <title>Genome architecture and evolution of a unichromosomal asexual nematode.</title>
        <authorList>
            <person name="Fradin H."/>
            <person name="Zegar C."/>
            <person name="Gutwein M."/>
            <person name="Lucas J."/>
            <person name="Kovtun M."/>
            <person name="Corcoran D."/>
            <person name="Baugh L.R."/>
            <person name="Kiontke K."/>
            <person name="Gunsalus K."/>
            <person name="Fitch D.H."/>
            <person name="Piano F."/>
        </authorList>
    </citation>
    <scope>NUCLEOTIDE SEQUENCE [LARGE SCALE GENOMIC DNA]</scope>
    <source>
        <strain evidence="8">PF1309</strain>
    </source>
</reference>
<name>A0A2A2J4H4_9BILA</name>
<feature type="transmembrane region" description="Helical" evidence="6">
    <location>
        <begin position="394"/>
        <end position="417"/>
    </location>
</feature>
<feature type="transmembrane region" description="Helical" evidence="6">
    <location>
        <begin position="369"/>
        <end position="388"/>
    </location>
</feature>
<dbReference type="GO" id="GO:0005774">
    <property type="term" value="C:vacuolar membrane"/>
    <property type="evidence" value="ECO:0007669"/>
    <property type="project" value="TreeGrafter"/>
</dbReference>
<organism evidence="8 9">
    <name type="scientific">Diploscapter pachys</name>
    <dbReference type="NCBI Taxonomy" id="2018661"/>
    <lineage>
        <taxon>Eukaryota</taxon>
        <taxon>Metazoa</taxon>
        <taxon>Ecdysozoa</taxon>
        <taxon>Nematoda</taxon>
        <taxon>Chromadorea</taxon>
        <taxon>Rhabditida</taxon>
        <taxon>Rhabditina</taxon>
        <taxon>Rhabditomorpha</taxon>
        <taxon>Rhabditoidea</taxon>
        <taxon>Rhabditidae</taxon>
        <taxon>Diploscapter</taxon>
    </lineage>
</organism>
<feature type="transmembrane region" description="Helical" evidence="6">
    <location>
        <begin position="273"/>
        <end position="299"/>
    </location>
</feature>
<feature type="transmembrane region" description="Helical" evidence="6">
    <location>
        <begin position="437"/>
        <end position="455"/>
    </location>
</feature>
<evidence type="ECO:0000259" key="7">
    <source>
        <dbReference type="Pfam" id="PF01490"/>
    </source>
</evidence>
<evidence type="ECO:0000256" key="5">
    <source>
        <dbReference type="SAM" id="MobiDB-lite"/>
    </source>
</evidence>
<dbReference type="Pfam" id="PF01490">
    <property type="entry name" value="Aa_trans"/>
    <property type="match status" value="1"/>
</dbReference>
<evidence type="ECO:0000256" key="3">
    <source>
        <dbReference type="ARBA" id="ARBA00022989"/>
    </source>
</evidence>
<accession>A0A2A2J4H4</accession>
<evidence type="ECO:0000256" key="2">
    <source>
        <dbReference type="ARBA" id="ARBA00022692"/>
    </source>
</evidence>
<dbReference type="STRING" id="2018661.A0A2A2J4H4"/>
<dbReference type="OrthoDB" id="10264777at2759"/>
<dbReference type="PANTHER" id="PTHR22950:SF343">
    <property type="entry name" value="AMINO ACID TRANSPORTER SKAT-1-RELATED"/>
    <property type="match status" value="1"/>
</dbReference>
<feature type="transmembrane region" description="Helical" evidence="6">
    <location>
        <begin position="182"/>
        <end position="199"/>
    </location>
</feature>
<dbReference type="GO" id="GO:0015179">
    <property type="term" value="F:L-amino acid transmembrane transporter activity"/>
    <property type="evidence" value="ECO:0007669"/>
    <property type="project" value="TreeGrafter"/>
</dbReference>
<feature type="transmembrane region" description="Helical" evidence="6">
    <location>
        <begin position="138"/>
        <end position="162"/>
    </location>
</feature>
<keyword evidence="9" id="KW-1185">Reference proteome</keyword>
<feature type="domain" description="Amino acid transporter transmembrane" evidence="7">
    <location>
        <begin position="50"/>
        <end position="451"/>
    </location>
</feature>
<dbReference type="Proteomes" id="UP000218231">
    <property type="component" value="Unassembled WGS sequence"/>
</dbReference>
<keyword evidence="4 6" id="KW-0472">Membrane</keyword>
<feature type="region of interest" description="Disordered" evidence="5">
    <location>
        <begin position="8"/>
        <end position="43"/>
    </location>
</feature>
<protein>
    <recommendedName>
        <fullName evidence="7">Amino acid transporter transmembrane domain-containing protein</fullName>
    </recommendedName>
</protein>
<comment type="caution">
    <text evidence="8">The sequence shown here is derived from an EMBL/GenBank/DDBJ whole genome shotgun (WGS) entry which is preliminary data.</text>
</comment>
<dbReference type="InterPro" id="IPR013057">
    <property type="entry name" value="AA_transpt_TM"/>
</dbReference>
<sequence length="484" mass="54123">MVDIFVSDTEKAPVKGNWSSVELKEKTPSTENGSSKVAGKDENKNTLSDSRAIITLSKSMFNAGVFSLPYAWKCGGLWATFVMSIVIGSLNYYSAFILVRSSQHIAKKVGREALNYGHFSKRICEMSDIKWLRNHSKLVMIIVDMTILLYQLGMCAVAILFISENLTHLFGHLIGGEKHHQMIIFASITLSTILVTNCFTNMRVIYFFAMVSTVFLAVGAAVIIQYTPNHWTELPAYTSFTDFLFMIGQLIYAFEGQTMVLPVENKVRNHEAFLAPCGILTITFGICSFFMQFLGFIGYTTYGAETGVTITENVPNDGFYNTVTICLIMQSILGNGMAMYVIFDLFENGFKAKFGKIFPRFPIKVAAKLFRIFFVFVTYLMVLIVPHLDIMCSLVGVTTGTLCALIYPPVFELICFWDDWKKADSSFCRSLKVIRNVAMVSLGIFFIVGGVYANALEFIKAAKKDHLLDFVSATQSYNGTLLLN</sequence>
<dbReference type="AlphaFoldDB" id="A0A2A2J4H4"/>
<evidence type="ECO:0000256" key="1">
    <source>
        <dbReference type="ARBA" id="ARBA00004141"/>
    </source>
</evidence>
<keyword evidence="3 6" id="KW-1133">Transmembrane helix</keyword>
<dbReference type="EMBL" id="LIAE01010695">
    <property type="protein sequence ID" value="PAV56561.1"/>
    <property type="molecule type" value="Genomic_DNA"/>
</dbReference>
<feature type="transmembrane region" description="Helical" evidence="6">
    <location>
        <begin position="206"/>
        <end position="228"/>
    </location>
</feature>
<feature type="transmembrane region" description="Helical" evidence="6">
    <location>
        <begin position="78"/>
        <end position="99"/>
    </location>
</feature>
<dbReference type="PANTHER" id="PTHR22950">
    <property type="entry name" value="AMINO ACID TRANSPORTER"/>
    <property type="match status" value="1"/>
</dbReference>
<evidence type="ECO:0000313" key="9">
    <source>
        <dbReference type="Proteomes" id="UP000218231"/>
    </source>
</evidence>
<feature type="transmembrane region" description="Helical" evidence="6">
    <location>
        <begin position="234"/>
        <end position="252"/>
    </location>
</feature>
<comment type="subcellular location">
    <subcellularLocation>
        <location evidence="1">Membrane</location>
        <topology evidence="1">Multi-pass membrane protein</topology>
    </subcellularLocation>
</comment>